<name>A0ABW5JEG2_9BACT</name>
<evidence type="ECO:0000313" key="2">
    <source>
        <dbReference type="EMBL" id="MFD2531138.1"/>
    </source>
</evidence>
<dbReference type="PANTHER" id="PTHR21666">
    <property type="entry name" value="PEPTIDASE-RELATED"/>
    <property type="match status" value="1"/>
</dbReference>
<dbReference type="GO" id="GO:0016787">
    <property type="term" value="F:hydrolase activity"/>
    <property type="evidence" value="ECO:0007669"/>
    <property type="project" value="UniProtKB-KW"/>
</dbReference>
<evidence type="ECO:0000313" key="3">
    <source>
        <dbReference type="Proteomes" id="UP001597460"/>
    </source>
</evidence>
<comment type="caution">
    <text evidence="2">The sequence shown here is derived from an EMBL/GenBank/DDBJ whole genome shotgun (WGS) entry which is preliminary data.</text>
</comment>
<dbReference type="Proteomes" id="UP001597460">
    <property type="component" value="Unassembled WGS sequence"/>
</dbReference>
<dbReference type="InterPro" id="IPR050570">
    <property type="entry name" value="Cell_wall_metabolism_enzyme"/>
</dbReference>
<accession>A0ABW5JEG2</accession>
<dbReference type="PANTHER" id="PTHR21666:SF270">
    <property type="entry name" value="MUREIN HYDROLASE ACTIVATOR ENVC"/>
    <property type="match status" value="1"/>
</dbReference>
<reference evidence="3" key="1">
    <citation type="journal article" date="2019" name="Int. J. Syst. Evol. Microbiol.">
        <title>The Global Catalogue of Microorganisms (GCM) 10K type strain sequencing project: providing services to taxonomists for standard genome sequencing and annotation.</title>
        <authorList>
            <consortium name="The Broad Institute Genomics Platform"/>
            <consortium name="The Broad Institute Genome Sequencing Center for Infectious Disease"/>
            <person name="Wu L."/>
            <person name="Ma J."/>
        </authorList>
    </citation>
    <scope>NUCLEOTIDE SEQUENCE [LARGE SCALE GENOMIC DNA]</scope>
    <source>
        <strain evidence="3">KCTC 52042</strain>
    </source>
</reference>
<keyword evidence="3" id="KW-1185">Reference proteome</keyword>
<dbReference type="SUPFAM" id="SSF51261">
    <property type="entry name" value="Duplicated hybrid motif"/>
    <property type="match status" value="1"/>
</dbReference>
<evidence type="ECO:0000259" key="1">
    <source>
        <dbReference type="Pfam" id="PF01551"/>
    </source>
</evidence>
<dbReference type="EC" id="3.4.24.-" evidence="2"/>
<sequence>MSIQKLTDAAGLMGKKTSIILFAGFLFWGFFFEAKPVQAQDYRLSANYSIQSVGFNYVSNRTYNGEIGAVSKGMLEVELERYLFHQFYVAGKAEYLLHNQQSFMIGGPVDFEQFNLGALVGLQFPKFGVYGGVKAGSVWDLKIRATDPRNGNVSWVQPEDPRSPLTASLTLGIKYYLLNFVRLQAEVSQTHNLPQNIIPQSSFTENPAFRSLDFSPLSFSVGVSISIPWNRRKSKKNDIKLPPLMRVSGVNFSPPLKDTFVTSEFGPRWNREHQGVDLDAGLRDNILAVEQGVVVKAGNGRGYGKMVRIKHGNGFETVYAHMSRISVKEGDRVRKGDVVGRAGNTGTSSGVHLHFEIIKDGTHVNPLSYLRF</sequence>
<dbReference type="CDD" id="cd12797">
    <property type="entry name" value="M23_peptidase"/>
    <property type="match status" value="1"/>
</dbReference>
<dbReference type="EMBL" id="JBHULI010000002">
    <property type="protein sequence ID" value="MFD2531138.1"/>
    <property type="molecule type" value="Genomic_DNA"/>
</dbReference>
<dbReference type="Gene3D" id="2.70.70.10">
    <property type="entry name" value="Glucose Permease (Domain IIA)"/>
    <property type="match status" value="1"/>
</dbReference>
<proteinExistence type="predicted"/>
<dbReference type="InterPro" id="IPR011055">
    <property type="entry name" value="Dup_hybrid_motif"/>
</dbReference>
<organism evidence="2 3">
    <name type="scientific">Gracilimonas halophila</name>
    <dbReference type="NCBI Taxonomy" id="1834464"/>
    <lineage>
        <taxon>Bacteria</taxon>
        <taxon>Pseudomonadati</taxon>
        <taxon>Balneolota</taxon>
        <taxon>Balneolia</taxon>
        <taxon>Balneolales</taxon>
        <taxon>Balneolaceae</taxon>
        <taxon>Gracilimonas</taxon>
    </lineage>
</organism>
<protein>
    <submittedName>
        <fullName evidence="2">M23 family metallopeptidase</fullName>
        <ecNumber evidence="2">3.4.24.-</ecNumber>
    </submittedName>
</protein>
<dbReference type="RefSeq" id="WP_390297617.1">
    <property type="nucleotide sequence ID" value="NZ_JBHULI010000002.1"/>
</dbReference>
<dbReference type="InterPro" id="IPR016047">
    <property type="entry name" value="M23ase_b-sheet_dom"/>
</dbReference>
<gene>
    <name evidence="2" type="ORF">ACFSVN_01615</name>
</gene>
<feature type="domain" description="M23ase beta-sheet core" evidence="1">
    <location>
        <begin position="272"/>
        <end position="366"/>
    </location>
</feature>
<keyword evidence="2" id="KW-0378">Hydrolase</keyword>
<dbReference type="Pfam" id="PF01551">
    <property type="entry name" value="Peptidase_M23"/>
    <property type="match status" value="1"/>
</dbReference>